<evidence type="ECO:0000256" key="1">
    <source>
        <dbReference type="SAM" id="Coils"/>
    </source>
</evidence>
<comment type="caution">
    <text evidence="2">The sequence shown here is derived from an EMBL/GenBank/DDBJ whole genome shotgun (WGS) entry which is preliminary data.</text>
</comment>
<organism evidence="2 3">
    <name type="scientific">Blautia hydrogenotrophica (strain DSM 10507 / JCM 14656 / S5a33)</name>
    <name type="common">Ruminococcus hydrogenotrophicus</name>
    <dbReference type="NCBI Taxonomy" id="476272"/>
    <lineage>
        <taxon>Bacteria</taxon>
        <taxon>Bacillati</taxon>
        <taxon>Bacillota</taxon>
        <taxon>Clostridia</taxon>
        <taxon>Lachnospirales</taxon>
        <taxon>Lachnospiraceae</taxon>
        <taxon>Blautia</taxon>
    </lineage>
</organism>
<dbReference type="Proteomes" id="UP000003100">
    <property type="component" value="Unassembled WGS sequence"/>
</dbReference>
<proteinExistence type="predicted"/>
<accession>C0CMH1</accession>
<feature type="coiled-coil region" evidence="1">
    <location>
        <begin position="21"/>
        <end position="55"/>
    </location>
</feature>
<evidence type="ECO:0008006" key="4">
    <source>
        <dbReference type="Google" id="ProtNLM"/>
    </source>
</evidence>
<protein>
    <recommendedName>
        <fullName evidence="4">Septum formation initiator</fullName>
    </recommendedName>
</protein>
<dbReference type="HOGENOM" id="CLU_134863_3_2_9"/>
<dbReference type="EMBL" id="ACBZ01000107">
    <property type="protein sequence ID" value="EEG49044.1"/>
    <property type="molecule type" value="Genomic_DNA"/>
</dbReference>
<sequence length="87" mass="9991">MGMASIGVVAVILLGALLYEGQNLQSQLNFYQEKEASLNDQIEEEKERTEEIDKTKEYMETDEYAEDVARNKLGLVKDNEVVFEEEK</sequence>
<dbReference type="PATRIC" id="fig|476272.21.peg.1485"/>
<keyword evidence="3" id="KW-1185">Reference proteome</keyword>
<reference evidence="2 3" key="2">
    <citation type="submission" date="2009-02" db="EMBL/GenBank/DDBJ databases">
        <title>Draft genome sequence of Blautia hydrogenotrophica DSM 10507 (Ruminococcus hydrogenotrophicus DSM 10507).</title>
        <authorList>
            <person name="Sudarsanam P."/>
            <person name="Ley R."/>
            <person name="Guruge J."/>
            <person name="Turnbaugh P.J."/>
            <person name="Mahowald M."/>
            <person name="Liep D."/>
            <person name="Gordon J."/>
        </authorList>
    </citation>
    <scope>NUCLEOTIDE SEQUENCE [LARGE SCALE GENOMIC DNA]</scope>
    <source>
        <strain evidence="3">DSM 10507 / JCM 14656 / S5a33</strain>
    </source>
</reference>
<dbReference type="eggNOG" id="COG2919">
    <property type="taxonomic scope" value="Bacteria"/>
</dbReference>
<name>C0CMH1_BLAHS</name>
<dbReference type="AlphaFoldDB" id="C0CMH1"/>
<evidence type="ECO:0000313" key="2">
    <source>
        <dbReference type="EMBL" id="EEG49044.1"/>
    </source>
</evidence>
<reference evidence="2 3" key="1">
    <citation type="submission" date="2009-01" db="EMBL/GenBank/DDBJ databases">
        <authorList>
            <person name="Fulton L."/>
            <person name="Clifton S."/>
            <person name="Fulton B."/>
            <person name="Xu J."/>
            <person name="Minx P."/>
            <person name="Pepin K.H."/>
            <person name="Johnson M."/>
            <person name="Bhonagiri V."/>
            <person name="Nash W.E."/>
            <person name="Mardis E.R."/>
            <person name="Wilson R.K."/>
        </authorList>
    </citation>
    <scope>NUCLEOTIDE SEQUENCE [LARGE SCALE GENOMIC DNA]</scope>
    <source>
        <strain evidence="3">DSM 10507 / JCM 14656 / S5a33</strain>
    </source>
</reference>
<evidence type="ECO:0000313" key="3">
    <source>
        <dbReference type="Proteomes" id="UP000003100"/>
    </source>
</evidence>
<dbReference type="InterPro" id="IPR007060">
    <property type="entry name" value="FtsL/DivIC"/>
</dbReference>
<dbReference type="Pfam" id="PF04977">
    <property type="entry name" value="DivIC"/>
    <property type="match status" value="1"/>
</dbReference>
<gene>
    <name evidence="2" type="ORF">RUMHYD_02054</name>
</gene>
<keyword evidence="1" id="KW-0175">Coiled coil</keyword>